<comment type="caution">
    <text evidence="1">The sequence shown here is derived from an EMBL/GenBank/DDBJ whole genome shotgun (WGS) entry which is preliminary data.</text>
</comment>
<name>A0A494X948_9BURK</name>
<protein>
    <submittedName>
        <fullName evidence="1">Uncharacterized protein</fullName>
    </submittedName>
</protein>
<organism evidence="1 2">
    <name type="scientific">Pararobbsia silviterrae</name>
    <dbReference type="NCBI Taxonomy" id="1792498"/>
    <lineage>
        <taxon>Bacteria</taxon>
        <taxon>Pseudomonadati</taxon>
        <taxon>Pseudomonadota</taxon>
        <taxon>Betaproteobacteria</taxon>
        <taxon>Burkholderiales</taxon>
        <taxon>Burkholderiaceae</taxon>
        <taxon>Pararobbsia</taxon>
    </lineage>
</organism>
<dbReference type="EMBL" id="RBZU01000019">
    <property type="protein sequence ID" value="RKP44714.1"/>
    <property type="molecule type" value="Genomic_DNA"/>
</dbReference>
<proteinExistence type="predicted"/>
<gene>
    <name evidence="1" type="ORF">D7S86_27185</name>
</gene>
<dbReference type="AlphaFoldDB" id="A0A494X948"/>
<dbReference type="Proteomes" id="UP000270342">
    <property type="component" value="Unassembled WGS sequence"/>
</dbReference>
<evidence type="ECO:0000313" key="2">
    <source>
        <dbReference type="Proteomes" id="UP000270342"/>
    </source>
</evidence>
<keyword evidence="2" id="KW-1185">Reference proteome</keyword>
<sequence>MSAQAIPIHTDWRVRRAIAAINADDSWDFAVYAAEFECDEEEAIEIFFRAARVLGVRFRVVEDRPRSALLH</sequence>
<evidence type="ECO:0000313" key="1">
    <source>
        <dbReference type="EMBL" id="RKP44714.1"/>
    </source>
</evidence>
<reference evidence="1 2" key="1">
    <citation type="submission" date="2018-10" db="EMBL/GenBank/DDBJ databases">
        <title>Robbsia sp. DHC34, isolated from soil.</title>
        <authorList>
            <person name="Gao Z.-H."/>
            <person name="Qiu L.-H."/>
        </authorList>
    </citation>
    <scope>NUCLEOTIDE SEQUENCE [LARGE SCALE GENOMIC DNA]</scope>
    <source>
        <strain evidence="1 2">DHC34</strain>
    </source>
</reference>
<accession>A0A494X948</accession>